<reference evidence="1 2" key="1">
    <citation type="journal article" date="2018" name="IMA Fungus">
        <title>IMA Genome-F 9: Draft genome sequence of Annulohypoxylon stygium, Aspergillus mulundensis, Berkeleyomyces basicola (syn. Thielaviopsis basicola), Ceratocystis smalleyi, two Cercospora beticola strains, Coleophoma cylindrospora, Fusarium fracticaudum, Phialophora cf. hyalina, and Morchella septimelata.</title>
        <authorList>
            <person name="Wingfield B.D."/>
            <person name="Bills G.F."/>
            <person name="Dong Y."/>
            <person name="Huang W."/>
            <person name="Nel W.J."/>
            <person name="Swalarsk-Parry B.S."/>
            <person name="Vaghefi N."/>
            <person name="Wilken P.M."/>
            <person name="An Z."/>
            <person name="de Beer Z.W."/>
            <person name="De Vos L."/>
            <person name="Chen L."/>
            <person name="Duong T.A."/>
            <person name="Gao Y."/>
            <person name="Hammerbacher A."/>
            <person name="Kikkert J.R."/>
            <person name="Li Y."/>
            <person name="Li H."/>
            <person name="Li K."/>
            <person name="Li Q."/>
            <person name="Liu X."/>
            <person name="Ma X."/>
            <person name="Naidoo K."/>
            <person name="Pethybridge S.J."/>
            <person name="Sun J."/>
            <person name="Steenkamp E.T."/>
            <person name="van der Nest M.A."/>
            <person name="van Wyk S."/>
            <person name="Wingfield M.J."/>
            <person name="Xiong C."/>
            <person name="Yue Q."/>
            <person name="Zhang X."/>
        </authorList>
    </citation>
    <scope>NUCLEOTIDE SEQUENCE [LARGE SCALE GENOMIC DNA]</scope>
    <source>
        <strain evidence="1 2">BP 5553</strain>
    </source>
</reference>
<evidence type="ECO:0000313" key="1">
    <source>
        <dbReference type="EMBL" id="RDL34390.1"/>
    </source>
</evidence>
<dbReference type="RefSeq" id="XP_031867372.1">
    <property type="nucleotide sequence ID" value="XM_032016141.1"/>
</dbReference>
<dbReference type="Proteomes" id="UP000254866">
    <property type="component" value="Unassembled WGS sequence"/>
</dbReference>
<proteinExistence type="predicted"/>
<organism evidence="1 2">
    <name type="scientific">Venustampulla echinocandica</name>
    <dbReference type="NCBI Taxonomy" id="2656787"/>
    <lineage>
        <taxon>Eukaryota</taxon>
        <taxon>Fungi</taxon>
        <taxon>Dikarya</taxon>
        <taxon>Ascomycota</taxon>
        <taxon>Pezizomycotina</taxon>
        <taxon>Leotiomycetes</taxon>
        <taxon>Helotiales</taxon>
        <taxon>Pleuroascaceae</taxon>
        <taxon>Venustampulla</taxon>
    </lineage>
</organism>
<sequence length="304" mass="34037">MEAHITSKQLLELLTAQQLGKLSELPIELRTLIYRLVHAPIDKIDFPAIKKREGIAQDKGMFMAVWLFSVKLEELDVSDMFGTEMGKVLEKYSKNFAPAALIQLFENHDSSAACFTAHLAIEDLGAVDYTALEEVKICFPRQLAIEFSRLVPQTDKYYLSYAIYPSRGAQQFPVLELFPDGRGVTIRSLLVDDDCPNLTEQCNNESPSVVCLHGGQGCACTLITIFTPMISIQADSALGPLTVHNNIPPLTPWEHYNVLPRWSLACHKRPLYHYWITIMLEQLGPDAVWISPSGDICRSSDIGL</sequence>
<evidence type="ECO:0000313" key="2">
    <source>
        <dbReference type="Proteomes" id="UP000254866"/>
    </source>
</evidence>
<dbReference type="GeneID" id="43600367"/>
<name>A0A370TGT4_9HELO</name>
<gene>
    <name evidence="1" type="ORF">BP5553_07518</name>
</gene>
<accession>A0A370TGT4</accession>
<comment type="caution">
    <text evidence="1">The sequence shown here is derived from an EMBL/GenBank/DDBJ whole genome shotgun (WGS) entry which is preliminary data.</text>
</comment>
<keyword evidence="2" id="KW-1185">Reference proteome</keyword>
<protein>
    <submittedName>
        <fullName evidence="1">Uncharacterized protein</fullName>
    </submittedName>
</protein>
<dbReference type="EMBL" id="NPIC01000007">
    <property type="protein sequence ID" value="RDL34390.1"/>
    <property type="molecule type" value="Genomic_DNA"/>
</dbReference>
<dbReference type="AlphaFoldDB" id="A0A370TGT4"/>